<dbReference type="InterPro" id="IPR021109">
    <property type="entry name" value="Peptidase_aspartic_dom_sf"/>
</dbReference>
<feature type="compositionally biased region" description="Polar residues" evidence="1">
    <location>
        <begin position="175"/>
        <end position="192"/>
    </location>
</feature>
<gene>
    <name evidence="2" type="ORF">PODLI_1B018301</name>
</gene>
<dbReference type="GO" id="GO:0004190">
    <property type="term" value="F:aspartic-type endopeptidase activity"/>
    <property type="evidence" value="ECO:0007669"/>
    <property type="project" value="InterPro"/>
</dbReference>
<dbReference type="CDD" id="cd00303">
    <property type="entry name" value="retropepsin_like"/>
    <property type="match status" value="1"/>
</dbReference>
<name>A0AA35KAF9_9SAUR</name>
<dbReference type="AlphaFoldDB" id="A0AA35KAF9"/>
<dbReference type="Gene3D" id="2.40.70.10">
    <property type="entry name" value="Acid Proteases"/>
    <property type="match status" value="1"/>
</dbReference>
<feature type="compositionally biased region" description="Polar residues" evidence="1">
    <location>
        <begin position="15"/>
        <end position="27"/>
    </location>
</feature>
<dbReference type="PROSITE" id="PS00141">
    <property type="entry name" value="ASP_PROTEASE"/>
    <property type="match status" value="1"/>
</dbReference>
<dbReference type="GO" id="GO:0006508">
    <property type="term" value="P:proteolysis"/>
    <property type="evidence" value="ECO:0007669"/>
    <property type="project" value="InterPro"/>
</dbReference>
<feature type="region of interest" description="Disordered" evidence="1">
    <location>
        <begin position="1"/>
        <end position="27"/>
    </location>
</feature>
<feature type="non-terminal residue" evidence="2">
    <location>
        <position position="192"/>
    </location>
</feature>
<evidence type="ECO:0000313" key="2">
    <source>
        <dbReference type="EMBL" id="CAI5774650.1"/>
    </source>
</evidence>
<dbReference type="EMBL" id="OX395130">
    <property type="protein sequence ID" value="CAI5774650.1"/>
    <property type="molecule type" value="Genomic_DNA"/>
</dbReference>
<dbReference type="Proteomes" id="UP001178461">
    <property type="component" value="Chromosome 5"/>
</dbReference>
<keyword evidence="3" id="KW-1185">Reference proteome</keyword>
<proteinExistence type="predicted"/>
<sequence>AGKPPTPVADGPSCRGSQTAQNGPASMDSQHLMVPVRLYPPGGPWILTHALVDSGATRSYMDAAFAAHHQVPLRNKPVPVQVEAIDGRLLCSGAVTQETQPLVLCFQQHRELRTLDIASMPRFPWCSGWTGWKPTTFRFTGSNGPCTSQTHVPMLNLGRWRPRPQRRQHPRSQPCIRTTRTCSRNGGQTSCR</sequence>
<evidence type="ECO:0000256" key="1">
    <source>
        <dbReference type="SAM" id="MobiDB-lite"/>
    </source>
</evidence>
<accession>A0AA35KAF9</accession>
<protein>
    <submittedName>
        <fullName evidence="2">Retrotransposon nucleocapsid</fullName>
    </submittedName>
</protein>
<dbReference type="InterPro" id="IPR001969">
    <property type="entry name" value="Aspartic_peptidase_AS"/>
</dbReference>
<feature type="non-terminal residue" evidence="2">
    <location>
        <position position="1"/>
    </location>
</feature>
<reference evidence="2" key="1">
    <citation type="submission" date="2022-12" db="EMBL/GenBank/DDBJ databases">
        <authorList>
            <person name="Alioto T."/>
            <person name="Alioto T."/>
            <person name="Gomez Garrido J."/>
        </authorList>
    </citation>
    <scope>NUCLEOTIDE SEQUENCE</scope>
</reference>
<feature type="region of interest" description="Disordered" evidence="1">
    <location>
        <begin position="162"/>
        <end position="192"/>
    </location>
</feature>
<organism evidence="2 3">
    <name type="scientific">Podarcis lilfordi</name>
    <name type="common">Lilford's wall lizard</name>
    <dbReference type="NCBI Taxonomy" id="74358"/>
    <lineage>
        <taxon>Eukaryota</taxon>
        <taxon>Metazoa</taxon>
        <taxon>Chordata</taxon>
        <taxon>Craniata</taxon>
        <taxon>Vertebrata</taxon>
        <taxon>Euteleostomi</taxon>
        <taxon>Lepidosauria</taxon>
        <taxon>Squamata</taxon>
        <taxon>Bifurcata</taxon>
        <taxon>Unidentata</taxon>
        <taxon>Episquamata</taxon>
        <taxon>Laterata</taxon>
        <taxon>Lacertibaenia</taxon>
        <taxon>Lacertidae</taxon>
        <taxon>Podarcis</taxon>
    </lineage>
</organism>
<evidence type="ECO:0000313" key="3">
    <source>
        <dbReference type="Proteomes" id="UP001178461"/>
    </source>
</evidence>